<dbReference type="STRING" id="94237.ENSMMOP00000022442"/>
<evidence type="ECO:0000256" key="11">
    <source>
        <dbReference type="RuleBase" id="RU000488"/>
    </source>
</evidence>
<dbReference type="Proteomes" id="UP000261620">
    <property type="component" value="Unplaced"/>
</dbReference>
<dbReference type="OMA" id="TILQCEM"/>
<comment type="similarity">
    <text evidence="2 11">Belongs to the mitochondrial carrier (TC 2.A.29) family.</text>
</comment>
<evidence type="ECO:0000256" key="1">
    <source>
        <dbReference type="ARBA" id="ARBA00004448"/>
    </source>
</evidence>
<dbReference type="AlphaFoldDB" id="A0A3Q4BNX9"/>
<keyword evidence="6" id="KW-0999">Mitochondrion inner membrane</keyword>
<name>A0A3Q4BNX9_MOLML</name>
<evidence type="ECO:0000256" key="6">
    <source>
        <dbReference type="ARBA" id="ARBA00022792"/>
    </source>
</evidence>
<evidence type="ECO:0000256" key="2">
    <source>
        <dbReference type="ARBA" id="ARBA00006375"/>
    </source>
</evidence>
<evidence type="ECO:0000256" key="3">
    <source>
        <dbReference type="ARBA" id="ARBA00022448"/>
    </source>
</evidence>
<dbReference type="Gene3D" id="1.50.40.10">
    <property type="entry name" value="Mitochondrial carrier domain"/>
    <property type="match status" value="1"/>
</dbReference>
<keyword evidence="8" id="KW-0496">Mitochondrion</keyword>
<evidence type="ECO:0000256" key="7">
    <source>
        <dbReference type="ARBA" id="ARBA00022989"/>
    </source>
</evidence>
<dbReference type="PANTHER" id="PTHR45624:SF6">
    <property type="entry name" value="SOLUTE CARRIER FAMILY 25 MEMBER 45"/>
    <property type="match status" value="1"/>
</dbReference>
<dbReference type="Pfam" id="PF00153">
    <property type="entry name" value="Mito_carr"/>
    <property type="match status" value="3"/>
</dbReference>
<reference evidence="12" key="2">
    <citation type="submission" date="2025-09" db="UniProtKB">
        <authorList>
            <consortium name="Ensembl"/>
        </authorList>
    </citation>
    <scope>IDENTIFICATION</scope>
</reference>
<evidence type="ECO:0000256" key="5">
    <source>
        <dbReference type="ARBA" id="ARBA00022737"/>
    </source>
</evidence>
<evidence type="ECO:0000256" key="10">
    <source>
        <dbReference type="PROSITE-ProRule" id="PRU00282"/>
    </source>
</evidence>
<feature type="repeat" description="Solcar" evidence="10">
    <location>
        <begin position="187"/>
        <end position="264"/>
    </location>
</feature>
<organism evidence="12 13">
    <name type="scientific">Mola mola</name>
    <name type="common">Ocean sunfish</name>
    <name type="synonym">Tetraodon mola</name>
    <dbReference type="NCBI Taxonomy" id="94237"/>
    <lineage>
        <taxon>Eukaryota</taxon>
        <taxon>Metazoa</taxon>
        <taxon>Chordata</taxon>
        <taxon>Craniata</taxon>
        <taxon>Vertebrata</taxon>
        <taxon>Euteleostomi</taxon>
        <taxon>Actinopterygii</taxon>
        <taxon>Neopterygii</taxon>
        <taxon>Teleostei</taxon>
        <taxon>Neoteleostei</taxon>
        <taxon>Acanthomorphata</taxon>
        <taxon>Eupercaria</taxon>
        <taxon>Tetraodontiformes</taxon>
        <taxon>Molidae</taxon>
        <taxon>Mola</taxon>
    </lineage>
</organism>
<accession>A0A3Q4BNX9</accession>
<sequence length="269" mass="29120">MPVLEFLAGSISGAVGLAVGHPFDTVKVRLQAQSAYKGIFHCVSKTYSQEGLRGFFKGMAFPVLTTGMVNSVVFSSYSKALDYLTHSQRGGHGEGQPAPAAQVFTAGCFSGLMQVLVCAPIDLVKVRLQGQTTADRYRGPIHCVAVILKEDGPRGLFRGGMALALRDIPCYGLYFLPYELTRNALTETGKQPGMFAILMAGGLVARLQMSGAGGRKYNGVLHCMSVSVREEGVRVFFKGLLLNSLRAFPVNAITFLSYESLMRVFFSLR</sequence>
<dbReference type="PRINTS" id="PR00926">
    <property type="entry name" value="MITOCARRIER"/>
</dbReference>
<reference evidence="12" key="1">
    <citation type="submission" date="2025-08" db="UniProtKB">
        <authorList>
            <consortium name="Ensembl"/>
        </authorList>
    </citation>
    <scope>IDENTIFICATION</scope>
</reference>
<dbReference type="Ensembl" id="ENSMMOT00000022813.1">
    <property type="protein sequence ID" value="ENSMMOP00000022442.1"/>
    <property type="gene ID" value="ENSMMOG00000017054.1"/>
</dbReference>
<evidence type="ECO:0000256" key="8">
    <source>
        <dbReference type="ARBA" id="ARBA00023128"/>
    </source>
</evidence>
<proteinExistence type="inferred from homology"/>
<feature type="repeat" description="Solcar" evidence="10">
    <location>
        <begin position="98"/>
        <end position="184"/>
    </location>
</feature>
<protein>
    <submittedName>
        <fullName evidence="12">Uncharacterized protein</fullName>
    </submittedName>
</protein>
<dbReference type="GO" id="GO:0022857">
    <property type="term" value="F:transmembrane transporter activity"/>
    <property type="evidence" value="ECO:0007669"/>
    <property type="project" value="TreeGrafter"/>
</dbReference>
<dbReference type="GO" id="GO:0005743">
    <property type="term" value="C:mitochondrial inner membrane"/>
    <property type="evidence" value="ECO:0007669"/>
    <property type="project" value="UniProtKB-SubCell"/>
</dbReference>
<dbReference type="FunFam" id="1.50.40.10:FF:000049">
    <property type="entry name" value="Solute carrier family 25 member 45"/>
    <property type="match status" value="1"/>
</dbReference>
<feature type="repeat" description="Solcar" evidence="10">
    <location>
        <begin position="1"/>
        <end position="83"/>
    </location>
</feature>
<dbReference type="InterPro" id="IPR023395">
    <property type="entry name" value="MCP_dom_sf"/>
</dbReference>
<keyword evidence="5" id="KW-0677">Repeat</keyword>
<keyword evidence="4 10" id="KW-0812">Transmembrane</keyword>
<dbReference type="InterPro" id="IPR018108">
    <property type="entry name" value="MCP_transmembrane"/>
</dbReference>
<keyword evidence="7" id="KW-1133">Transmembrane helix</keyword>
<dbReference type="InterPro" id="IPR002067">
    <property type="entry name" value="MCP"/>
</dbReference>
<dbReference type="PROSITE" id="PS50920">
    <property type="entry name" value="SOLCAR"/>
    <property type="match status" value="3"/>
</dbReference>
<keyword evidence="3 11" id="KW-0813">Transport</keyword>
<evidence type="ECO:0000313" key="12">
    <source>
        <dbReference type="Ensembl" id="ENSMMOP00000022442.1"/>
    </source>
</evidence>
<comment type="subcellular location">
    <subcellularLocation>
        <location evidence="1">Mitochondrion inner membrane</location>
        <topology evidence="1">Multi-pass membrane protein</topology>
    </subcellularLocation>
</comment>
<keyword evidence="13" id="KW-1185">Reference proteome</keyword>
<dbReference type="PANTHER" id="PTHR45624">
    <property type="entry name" value="MITOCHONDRIAL BASIC AMINO ACIDS TRANSPORTER-RELATED"/>
    <property type="match status" value="1"/>
</dbReference>
<evidence type="ECO:0000313" key="13">
    <source>
        <dbReference type="Proteomes" id="UP000261620"/>
    </source>
</evidence>
<dbReference type="SUPFAM" id="SSF103506">
    <property type="entry name" value="Mitochondrial carrier"/>
    <property type="match status" value="1"/>
</dbReference>
<evidence type="ECO:0000256" key="4">
    <source>
        <dbReference type="ARBA" id="ARBA00022692"/>
    </source>
</evidence>
<dbReference type="InterPro" id="IPR050567">
    <property type="entry name" value="Mitochondrial_Carrier"/>
</dbReference>
<keyword evidence="9 10" id="KW-0472">Membrane</keyword>
<evidence type="ECO:0000256" key="9">
    <source>
        <dbReference type="ARBA" id="ARBA00023136"/>
    </source>
</evidence>